<keyword evidence="1" id="KW-0175">Coiled coil</keyword>
<gene>
    <name evidence="3" type="ORF">NM125_12815</name>
</gene>
<evidence type="ECO:0000256" key="2">
    <source>
        <dbReference type="SAM" id="MobiDB-lite"/>
    </source>
</evidence>
<keyword evidence="4" id="KW-1185">Reference proteome</keyword>
<feature type="coiled-coil region" evidence="1">
    <location>
        <begin position="53"/>
        <end position="138"/>
    </location>
</feature>
<dbReference type="AlphaFoldDB" id="A0A9X2L4Y1"/>
<dbReference type="RefSeq" id="WP_255135348.1">
    <property type="nucleotide sequence ID" value="NZ_JANDBC010000002.1"/>
</dbReference>
<evidence type="ECO:0000313" key="3">
    <source>
        <dbReference type="EMBL" id="MCP9292461.1"/>
    </source>
</evidence>
<reference evidence="3" key="1">
    <citation type="submission" date="2022-06" db="EMBL/GenBank/DDBJ databases">
        <title>Gracilimonas sp. CAU 1638 isolated from sea sediment.</title>
        <authorList>
            <person name="Kim W."/>
        </authorList>
    </citation>
    <scope>NUCLEOTIDE SEQUENCE</scope>
    <source>
        <strain evidence="3">CAU 1638</strain>
    </source>
</reference>
<feature type="region of interest" description="Disordered" evidence="2">
    <location>
        <begin position="183"/>
        <end position="242"/>
    </location>
</feature>
<comment type="caution">
    <text evidence="3">The sequence shown here is derived from an EMBL/GenBank/DDBJ whole genome shotgun (WGS) entry which is preliminary data.</text>
</comment>
<accession>A0A9X2L4Y1</accession>
<feature type="compositionally biased region" description="Basic and acidic residues" evidence="2">
    <location>
        <begin position="1"/>
        <end position="17"/>
    </location>
</feature>
<organism evidence="3 4">
    <name type="scientific">Gracilimonas sediminicola</name>
    <dbReference type="NCBI Taxonomy" id="2952158"/>
    <lineage>
        <taxon>Bacteria</taxon>
        <taxon>Pseudomonadati</taxon>
        <taxon>Balneolota</taxon>
        <taxon>Balneolia</taxon>
        <taxon>Balneolales</taxon>
        <taxon>Balneolaceae</taxon>
        <taxon>Gracilimonas</taxon>
    </lineage>
</organism>
<proteinExistence type="predicted"/>
<sequence length="242" mass="27121">MADHSEHIHDTLADDKIGGAIKASPGRPPAEFYSSMNIPAKFSMAGNYYHERCLQLEGQLTDANRKIQQITDELFQARKDLSQDKTELLLAHQNEIARLKEEFRDKLDGLKEANTSKVHELEKEIEKLDREQFKKDLEYQNAQQSPGNQLVEQFVKKTPEVIDTLGGLISIIVGQRHGLGPIATYTPPSETINTAPENEATSSGEPTEHFPETSRPSQPEPLLEEAQPKEQTQANNPTTPNQ</sequence>
<name>A0A9X2L4Y1_9BACT</name>
<feature type="compositionally biased region" description="Polar residues" evidence="2">
    <location>
        <begin position="186"/>
        <end position="205"/>
    </location>
</feature>
<feature type="compositionally biased region" description="Polar residues" evidence="2">
    <location>
        <begin position="229"/>
        <end position="242"/>
    </location>
</feature>
<dbReference type="EMBL" id="JANDBC010000002">
    <property type="protein sequence ID" value="MCP9292461.1"/>
    <property type="molecule type" value="Genomic_DNA"/>
</dbReference>
<evidence type="ECO:0000256" key="1">
    <source>
        <dbReference type="SAM" id="Coils"/>
    </source>
</evidence>
<dbReference type="Proteomes" id="UP001139125">
    <property type="component" value="Unassembled WGS sequence"/>
</dbReference>
<feature type="region of interest" description="Disordered" evidence="2">
    <location>
        <begin position="1"/>
        <end position="23"/>
    </location>
</feature>
<protein>
    <submittedName>
        <fullName evidence="3">Uncharacterized protein</fullName>
    </submittedName>
</protein>
<evidence type="ECO:0000313" key="4">
    <source>
        <dbReference type="Proteomes" id="UP001139125"/>
    </source>
</evidence>